<dbReference type="PANTHER" id="PTHR11505">
    <property type="entry name" value="L1 TRANSPOSABLE ELEMENT-RELATED"/>
    <property type="match status" value="1"/>
</dbReference>
<name>A0ABR3LRX2_9TELE</name>
<sequence>MRKSSQQASLPKIIIPPARGSTPASVSDDPEMEVISVQTDKRRDSSHLTPTKSNALKKLRHHDEDITNATLLQAITALTARFDSQDEKLEEMSNQMRKNSVMIAEMSKAIEFNAAEIKECKERSLETSKSLRGLTTSHKDLASRTSELERYKRRWNLRINGMKEKPEEDPRREVIGLFAEIAPHLVQKLEDIVDTVHRIGKKEPGKSRQLIVQFTMRKYRDEFWKSTKNSSVCRDRGVRLTEDLTKEDRLARAALWPLIDQARQAGKKAFYRGPFGYIEGKRIDST</sequence>
<evidence type="ECO:0000313" key="2">
    <source>
        <dbReference type="EMBL" id="KAL1255195.1"/>
    </source>
</evidence>
<keyword evidence="3" id="KW-1185">Reference proteome</keyword>
<gene>
    <name evidence="2" type="ORF">QQF64_013256</name>
</gene>
<evidence type="ECO:0000313" key="3">
    <source>
        <dbReference type="Proteomes" id="UP001558613"/>
    </source>
</evidence>
<proteinExistence type="predicted"/>
<dbReference type="Proteomes" id="UP001558613">
    <property type="component" value="Unassembled WGS sequence"/>
</dbReference>
<evidence type="ECO:0008006" key="4">
    <source>
        <dbReference type="Google" id="ProtNLM"/>
    </source>
</evidence>
<accession>A0ABR3LRX2</accession>
<dbReference type="Gene3D" id="3.30.70.1820">
    <property type="entry name" value="L1 transposable element, RRM domain"/>
    <property type="match status" value="1"/>
</dbReference>
<evidence type="ECO:0000256" key="1">
    <source>
        <dbReference type="SAM" id="MobiDB-lite"/>
    </source>
</evidence>
<organism evidence="2 3">
    <name type="scientific">Cirrhinus molitorella</name>
    <name type="common">mud carp</name>
    <dbReference type="NCBI Taxonomy" id="172907"/>
    <lineage>
        <taxon>Eukaryota</taxon>
        <taxon>Metazoa</taxon>
        <taxon>Chordata</taxon>
        <taxon>Craniata</taxon>
        <taxon>Vertebrata</taxon>
        <taxon>Euteleostomi</taxon>
        <taxon>Actinopterygii</taxon>
        <taxon>Neopterygii</taxon>
        <taxon>Teleostei</taxon>
        <taxon>Ostariophysi</taxon>
        <taxon>Cypriniformes</taxon>
        <taxon>Cyprinidae</taxon>
        <taxon>Labeoninae</taxon>
        <taxon>Labeonini</taxon>
        <taxon>Cirrhinus</taxon>
    </lineage>
</organism>
<dbReference type="InterPro" id="IPR004244">
    <property type="entry name" value="Transposase_22"/>
</dbReference>
<reference evidence="2 3" key="1">
    <citation type="submission" date="2023-09" db="EMBL/GenBank/DDBJ databases">
        <authorList>
            <person name="Wang M."/>
        </authorList>
    </citation>
    <scope>NUCLEOTIDE SEQUENCE [LARGE SCALE GENOMIC DNA]</scope>
    <source>
        <strain evidence="2">GT-2023</strain>
        <tissue evidence="2">Liver</tissue>
    </source>
</reference>
<feature type="region of interest" description="Disordered" evidence="1">
    <location>
        <begin position="1"/>
        <end position="30"/>
    </location>
</feature>
<protein>
    <recommendedName>
        <fullName evidence="4">Cytoplasmic dynein 2 heavy chain 1-like protein</fullName>
    </recommendedName>
</protein>
<comment type="caution">
    <text evidence="2">The sequence shown here is derived from an EMBL/GenBank/DDBJ whole genome shotgun (WGS) entry which is preliminary data.</text>
</comment>
<dbReference type="EMBL" id="JAYMGO010000019">
    <property type="protein sequence ID" value="KAL1255195.1"/>
    <property type="molecule type" value="Genomic_DNA"/>
</dbReference>